<proteinExistence type="predicted"/>
<protein>
    <submittedName>
        <fullName evidence="1">Uncharacterized protein</fullName>
    </submittedName>
</protein>
<gene>
    <name evidence="1" type="ORF">HNP32_001713</name>
</gene>
<evidence type="ECO:0000313" key="1">
    <source>
        <dbReference type="EMBL" id="MBB4797989.1"/>
    </source>
</evidence>
<dbReference type="EMBL" id="JACHKY010000002">
    <property type="protein sequence ID" value="MBB4797989.1"/>
    <property type="molecule type" value="Genomic_DNA"/>
</dbReference>
<accession>A0A7W7N434</accession>
<dbReference type="AlphaFoldDB" id="A0A7W7N434"/>
<comment type="caution">
    <text evidence="1">The sequence shown here is derived from an EMBL/GenBank/DDBJ whole genome shotgun (WGS) entry which is preliminary data.</text>
</comment>
<dbReference type="RefSeq" id="WP_184268982.1">
    <property type="nucleotide sequence ID" value="NZ_JACHKY010000002.1"/>
</dbReference>
<evidence type="ECO:0000313" key="2">
    <source>
        <dbReference type="Proteomes" id="UP000539957"/>
    </source>
</evidence>
<reference evidence="1 2" key="1">
    <citation type="submission" date="2020-08" db="EMBL/GenBank/DDBJ databases">
        <title>Functional genomics of gut bacteria from endangered species of beetles.</title>
        <authorList>
            <person name="Carlos-Shanley C."/>
        </authorList>
    </citation>
    <scope>NUCLEOTIDE SEQUENCE [LARGE SCALE GENOMIC DNA]</scope>
    <source>
        <strain evidence="1 2">S00123</strain>
    </source>
</reference>
<sequence>MFGIRRARAAMRLDAANRAFAKAYAARRAAEDRGDTRRMHETRTALIHARAEQMAAELAYAAVAPKPLHA</sequence>
<keyword evidence="2" id="KW-1185">Reference proteome</keyword>
<dbReference type="Proteomes" id="UP000539957">
    <property type="component" value="Unassembled WGS sequence"/>
</dbReference>
<organism evidence="1 2">
    <name type="scientific">Brevundimonas bullata</name>
    <dbReference type="NCBI Taxonomy" id="13160"/>
    <lineage>
        <taxon>Bacteria</taxon>
        <taxon>Pseudomonadati</taxon>
        <taxon>Pseudomonadota</taxon>
        <taxon>Alphaproteobacteria</taxon>
        <taxon>Caulobacterales</taxon>
        <taxon>Caulobacteraceae</taxon>
        <taxon>Brevundimonas</taxon>
    </lineage>
</organism>
<name>A0A7W7N434_9CAUL</name>